<comment type="similarity">
    <text evidence="4">Belongs to the CEP135/TSGA10 family.</text>
</comment>
<feature type="coiled-coil region" evidence="5">
    <location>
        <begin position="554"/>
        <end position="647"/>
    </location>
</feature>
<dbReference type="EMBL" id="JAECZO010000103">
    <property type="protein sequence ID" value="KAK7197348.1"/>
    <property type="molecule type" value="Genomic_DNA"/>
</dbReference>
<keyword evidence="2" id="KW-0963">Cytoplasm</keyword>
<evidence type="ECO:0000256" key="1">
    <source>
        <dbReference type="ARBA" id="ARBA00004114"/>
    </source>
</evidence>
<comment type="caution">
    <text evidence="6">The sequence shown here is derived from an EMBL/GenBank/DDBJ whole genome shotgun (WGS) entry which is preliminary data.</text>
</comment>
<organism evidence="6 7">
    <name type="scientific">Novymonas esmeraldas</name>
    <dbReference type="NCBI Taxonomy" id="1808958"/>
    <lineage>
        <taxon>Eukaryota</taxon>
        <taxon>Discoba</taxon>
        <taxon>Euglenozoa</taxon>
        <taxon>Kinetoplastea</taxon>
        <taxon>Metakinetoplastina</taxon>
        <taxon>Trypanosomatida</taxon>
        <taxon>Trypanosomatidae</taxon>
        <taxon>Novymonas</taxon>
    </lineage>
</organism>
<dbReference type="PANTHER" id="PTHR20544">
    <property type="entry name" value="CENTROSOMAL PROTEIN CEP135"/>
    <property type="match status" value="1"/>
</dbReference>
<sequence>MSGAPVFVDVPERVPSRADATVSLSESPMKDSHVAHLLAQIAFLHREVERLESTVSSVRNKSFGDVRALASQYEQMIESKNAELEELRHATGLRGDGGGGDLAKRCKLLEKQLAAVNAEKSVACMERADLQAKLRKLQVLLKSRKQEAADVQRSCEESSVERSSTITALKLTVANLSEERDRLRAELEENAKKQQAVARSSKGTDCERECGDAEVQTVSVARFSQACQACALPGEAAAVRDGAEAPHSLASLLEEKTRECDQLRSAVEDLSAMQRDGVALLELTKRQLASEAERRRIAAEDVESLSVQLRAMQQRCSDQTAAERTLGDKVRLLGEERQKMLVEKAQVERDRDRWEEQLRQYETDVAQLSANKNHSNRQLSSLANENESLRAELQQVFQREAHALYSVKAKDMEVQDVLGAYQKAAQENESLLESQRFLERELDNVRAALAAKEESVAYLQEQLRSMHLREQQLILDMQSFEYENASLHQRLARGDHEAAELDRKCSEAMQLLHGKEQSIEELHQSLGELSKQVVLKDNECLLLRQRCDTILADMALLRASVSKERAKVQELEASNARLVAREVLALDDAEERRQQAQALEDGQTTLRAVIEENDRATAACERLAEDNKSLEARVADLEKSLRDSAEAKERLHRIVVDQNKALSRLSE</sequence>
<evidence type="ECO:0000256" key="3">
    <source>
        <dbReference type="ARBA" id="ARBA00023212"/>
    </source>
</evidence>
<evidence type="ECO:0000256" key="4">
    <source>
        <dbReference type="ARBA" id="ARBA00038123"/>
    </source>
</evidence>
<dbReference type="Proteomes" id="UP001430356">
    <property type="component" value="Unassembled WGS sequence"/>
</dbReference>
<keyword evidence="3" id="KW-0206">Cytoskeleton</keyword>
<comment type="subcellular location">
    <subcellularLocation>
        <location evidence="1">Cytoplasm</location>
        <location evidence="1">Cytoskeleton</location>
        <location evidence="1">Microtubule organizing center</location>
        <location evidence="1">Centrosome</location>
        <location evidence="1">Centriole</location>
    </subcellularLocation>
</comment>
<gene>
    <name evidence="6" type="ORF">NESM_000682100</name>
</gene>
<keyword evidence="7" id="KW-1185">Reference proteome</keyword>
<accession>A0AAW0ETF1</accession>
<evidence type="ECO:0000313" key="6">
    <source>
        <dbReference type="EMBL" id="KAK7197348.1"/>
    </source>
</evidence>
<protein>
    <submittedName>
        <fullName evidence="6">Uncharacterized protein</fullName>
    </submittedName>
</protein>
<reference evidence="6 7" key="1">
    <citation type="journal article" date="2021" name="MBio">
        <title>A New Model Trypanosomatid, Novymonas esmeraldas: Genomic Perception of Its 'Candidatus Pandoraea novymonadis' Endosymbiont.</title>
        <authorList>
            <person name="Zakharova A."/>
            <person name="Saura A."/>
            <person name="Butenko A."/>
            <person name="Podesvova L."/>
            <person name="Warmusova S."/>
            <person name="Kostygov A.Y."/>
            <person name="Nenarokova A."/>
            <person name="Lukes J."/>
            <person name="Opperdoes F.R."/>
            <person name="Yurchenko V."/>
        </authorList>
    </citation>
    <scope>NUCLEOTIDE SEQUENCE [LARGE SCALE GENOMIC DNA]</scope>
    <source>
        <strain evidence="6 7">E262AT.01</strain>
    </source>
</reference>
<dbReference type="InterPro" id="IPR051877">
    <property type="entry name" value="Centriole_BasalBody_StrucProt"/>
</dbReference>
<evidence type="ECO:0000256" key="5">
    <source>
        <dbReference type="SAM" id="Coils"/>
    </source>
</evidence>
<dbReference type="AlphaFoldDB" id="A0AAW0ETF1"/>
<feature type="coiled-coil region" evidence="5">
    <location>
        <begin position="127"/>
        <end position="196"/>
    </location>
</feature>
<proteinExistence type="inferred from homology"/>
<feature type="coiled-coil region" evidence="5">
    <location>
        <begin position="337"/>
        <end position="462"/>
    </location>
</feature>
<keyword evidence="5" id="KW-0175">Coiled coil</keyword>
<evidence type="ECO:0000256" key="2">
    <source>
        <dbReference type="ARBA" id="ARBA00022490"/>
    </source>
</evidence>
<name>A0AAW0ETF1_9TRYP</name>
<evidence type="ECO:0000313" key="7">
    <source>
        <dbReference type="Proteomes" id="UP001430356"/>
    </source>
</evidence>
<dbReference type="PANTHER" id="PTHR20544:SF0">
    <property type="entry name" value="NUCLEOPROTEIN TPR_MLP1 DOMAIN-CONTAINING PROTEIN"/>
    <property type="match status" value="1"/>
</dbReference>
<feature type="coiled-coil region" evidence="5">
    <location>
        <begin position="34"/>
        <end position="90"/>
    </location>
</feature>
<dbReference type="GO" id="GO:0005814">
    <property type="term" value="C:centriole"/>
    <property type="evidence" value="ECO:0007669"/>
    <property type="project" value="UniProtKB-SubCell"/>
</dbReference>